<dbReference type="GO" id="GO:0010468">
    <property type="term" value="P:regulation of gene expression"/>
    <property type="evidence" value="ECO:0007669"/>
    <property type="project" value="TreeGrafter"/>
</dbReference>
<dbReference type="Proteomes" id="UP000472268">
    <property type="component" value="Chromosome 2"/>
</dbReference>
<dbReference type="AlphaFoldDB" id="A0A673SY19"/>
<evidence type="ECO:0000256" key="2">
    <source>
        <dbReference type="ARBA" id="ARBA00023043"/>
    </source>
</evidence>
<dbReference type="Ensembl" id="ENSSSUT00005001771.1">
    <property type="protein sequence ID" value="ENSSSUP00005001506.1"/>
    <property type="gene ID" value="ENSSSUG00005001062.1"/>
</dbReference>
<proteinExistence type="predicted"/>
<sequence>MEGCVSNLMVCNLAYSGKLEELKERILADKSLVIRTDRDMNAVNQNGCTPLHYAASKNRYEIAVMLLEGGANPDAKDHYEATAMHQAAAKGNLKMIHILLYYKASTNIQDTEGNTPLYLACDEEKVEEAKLPVSQGASIYIENKEEKTPLQVANGGLGLILKRMVESQAAEIHSSCVRLVLVPSAWEANDSCPKHHLRMTEVFSCLQRVL</sequence>
<reference evidence="4" key="2">
    <citation type="submission" date="2025-08" db="UniProtKB">
        <authorList>
            <consortium name="Ensembl"/>
        </authorList>
    </citation>
    <scope>IDENTIFICATION</scope>
</reference>
<feature type="repeat" description="ANK" evidence="3">
    <location>
        <begin position="46"/>
        <end position="78"/>
    </location>
</feature>
<dbReference type="Gene3D" id="1.25.40.20">
    <property type="entry name" value="Ankyrin repeat-containing domain"/>
    <property type="match status" value="1"/>
</dbReference>
<dbReference type="SMART" id="SM00248">
    <property type="entry name" value="ANK"/>
    <property type="match status" value="3"/>
</dbReference>
<evidence type="ECO:0000256" key="3">
    <source>
        <dbReference type="PROSITE-ProRule" id="PRU00023"/>
    </source>
</evidence>
<name>A0A673SY19_SURSU</name>
<feature type="repeat" description="ANK" evidence="3">
    <location>
        <begin position="79"/>
        <end position="111"/>
    </location>
</feature>
<dbReference type="InterPro" id="IPR002110">
    <property type="entry name" value="Ankyrin_rpt"/>
</dbReference>
<protein>
    <submittedName>
        <fullName evidence="4">Uncharacterized protein</fullName>
    </submittedName>
</protein>
<dbReference type="PROSITE" id="PS50088">
    <property type="entry name" value="ANK_REPEAT"/>
    <property type="match status" value="3"/>
</dbReference>
<dbReference type="InterPro" id="IPR036770">
    <property type="entry name" value="Ankyrin_rpt-contain_sf"/>
</dbReference>
<reference evidence="4" key="3">
    <citation type="submission" date="2025-09" db="UniProtKB">
        <authorList>
            <consortium name="Ensembl"/>
        </authorList>
    </citation>
    <scope>IDENTIFICATION</scope>
</reference>
<keyword evidence="2 3" id="KW-0040">ANK repeat</keyword>
<reference evidence="4 5" key="1">
    <citation type="submission" date="2019-05" db="EMBL/GenBank/DDBJ databases">
        <title>A Chromosome-scale Meerkat (S. suricatta) Genome Assembly.</title>
        <authorList>
            <person name="Dudchenko O."/>
            <person name="Lieberman Aiden E."/>
            <person name="Tung J."/>
            <person name="Barreiro L.B."/>
            <person name="Clutton-Brock T.H."/>
        </authorList>
    </citation>
    <scope>NUCLEOTIDE SEQUENCE [LARGE SCALE GENOMIC DNA]</scope>
</reference>
<dbReference type="Pfam" id="PF00023">
    <property type="entry name" value="Ank"/>
    <property type="match status" value="1"/>
</dbReference>
<dbReference type="Pfam" id="PF12796">
    <property type="entry name" value="Ank_2"/>
    <property type="match status" value="1"/>
</dbReference>
<keyword evidence="1" id="KW-0677">Repeat</keyword>
<dbReference type="PROSITE" id="PS50297">
    <property type="entry name" value="ANK_REP_REGION"/>
    <property type="match status" value="2"/>
</dbReference>
<evidence type="ECO:0000313" key="5">
    <source>
        <dbReference type="Proteomes" id="UP000472268"/>
    </source>
</evidence>
<dbReference type="PANTHER" id="PTHR24124">
    <property type="entry name" value="ANKYRIN REPEAT FAMILY A"/>
    <property type="match status" value="1"/>
</dbReference>
<feature type="repeat" description="ANK" evidence="3">
    <location>
        <begin position="112"/>
        <end position="144"/>
    </location>
</feature>
<accession>A0A673SY19</accession>
<evidence type="ECO:0000256" key="1">
    <source>
        <dbReference type="ARBA" id="ARBA00022737"/>
    </source>
</evidence>
<dbReference type="SUPFAM" id="SSF48403">
    <property type="entry name" value="Ankyrin repeat"/>
    <property type="match status" value="1"/>
</dbReference>
<dbReference type="GO" id="GO:0005634">
    <property type="term" value="C:nucleus"/>
    <property type="evidence" value="ECO:0007669"/>
    <property type="project" value="TreeGrafter"/>
</dbReference>
<evidence type="ECO:0000313" key="4">
    <source>
        <dbReference type="Ensembl" id="ENSSSUP00005001506.1"/>
    </source>
</evidence>
<organism evidence="4 5">
    <name type="scientific">Suricata suricatta</name>
    <name type="common">Meerkat</name>
    <dbReference type="NCBI Taxonomy" id="37032"/>
    <lineage>
        <taxon>Eukaryota</taxon>
        <taxon>Metazoa</taxon>
        <taxon>Chordata</taxon>
        <taxon>Craniata</taxon>
        <taxon>Vertebrata</taxon>
        <taxon>Euteleostomi</taxon>
        <taxon>Mammalia</taxon>
        <taxon>Eutheria</taxon>
        <taxon>Laurasiatheria</taxon>
        <taxon>Carnivora</taxon>
        <taxon>Feliformia</taxon>
        <taxon>Herpestidae</taxon>
        <taxon>Suricata</taxon>
    </lineage>
</organism>
<keyword evidence="5" id="KW-1185">Reference proteome</keyword>
<dbReference type="PANTHER" id="PTHR24124:SF14">
    <property type="entry name" value="CHROMOSOME UNDETERMINED SCAFFOLD_25, WHOLE GENOME SHOTGUN SEQUENCE"/>
    <property type="match status" value="1"/>
</dbReference>